<evidence type="ECO:0000256" key="1">
    <source>
        <dbReference type="SAM" id="Phobius"/>
    </source>
</evidence>
<accession>A0A7W3IR46</accession>
<protein>
    <submittedName>
        <fullName evidence="2">Uncharacterized protein</fullName>
    </submittedName>
</protein>
<feature type="transmembrane region" description="Helical" evidence="1">
    <location>
        <begin position="321"/>
        <end position="341"/>
    </location>
</feature>
<organism evidence="2 3">
    <name type="scientific">Microlunatus kandeliicorticis</name>
    <dbReference type="NCBI Taxonomy" id="1759536"/>
    <lineage>
        <taxon>Bacteria</taxon>
        <taxon>Bacillati</taxon>
        <taxon>Actinomycetota</taxon>
        <taxon>Actinomycetes</taxon>
        <taxon>Propionibacteriales</taxon>
        <taxon>Propionibacteriaceae</taxon>
        <taxon>Microlunatus</taxon>
    </lineage>
</organism>
<evidence type="ECO:0000313" key="2">
    <source>
        <dbReference type="EMBL" id="MBA8793670.1"/>
    </source>
</evidence>
<dbReference type="Proteomes" id="UP000523079">
    <property type="component" value="Unassembled WGS sequence"/>
</dbReference>
<keyword evidence="1" id="KW-1133">Transmembrane helix</keyword>
<gene>
    <name evidence="2" type="ORF">FHX74_001275</name>
</gene>
<sequence length="450" mass="48798">MKEPSEAPRENQLEVAERRIDALSELVKPNTGHARELSILKRAIGLAQDLPFHLLQNGLGTYDLRLLESVCRDIVLLEPERSIYNLQQARQSLIRSLYTLTSSQENFGDSVDWAKAQHINAAVAALAPTVEIVEPSDGGSPWLSSDGAQHQSIYLELRKALDLAIQRIESLSSGPTTLDASDELDLVREALQIAEIFADSARTYGVLDVYSINDLTSVIGQTALFEMMEGVDELRALRRRLIQRLFDSIAEGARRVTDTERAQLQGLSVDLANLTASRVVADADAVSRARAATEESAGSVAESELAQQFAGYQVAQLRASWGWLIVSVFALAATVGVALAALNQSVGLGWQSYVSHLLVALPCLGLAAYCSREASRHRQASQWAGRLAVQLKSVGAFTGRLSNESRDAVLTSFGHYVFGPHSVSDDNQIQSVPPEIVKAVADAIKARGTV</sequence>
<name>A0A7W3IR46_9ACTN</name>
<keyword evidence="3" id="KW-1185">Reference proteome</keyword>
<dbReference type="AlphaFoldDB" id="A0A7W3IR46"/>
<keyword evidence="1" id="KW-0812">Transmembrane</keyword>
<comment type="caution">
    <text evidence="2">The sequence shown here is derived from an EMBL/GenBank/DDBJ whole genome shotgun (WGS) entry which is preliminary data.</text>
</comment>
<dbReference type="RefSeq" id="WP_182559257.1">
    <property type="nucleotide sequence ID" value="NZ_JACGWT010000002.1"/>
</dbReference>
<dbReference type="EMBL" id="JACGWT010000002">
    <property type="protein sequence ID" value="MBA8793670.1"/>
    <property type="molecule type" value="Genomic_DNA"/>
</dbReference>
<reference evidence="2 3" key="1">
    <citation type="submission" date="2020-07" db="EMBL/GenBank/DDBJ databases">
        <title>Sequencing the genomes of 1000 actinobacteria strains.</title>
        <authorList>
            <person name="Klenk H.-P."/>
        </authorList>
    </citation>
    <scope>NUCLEOTIDE SEQUENCE [LARGE SCALE GENOMIC DNA]</scope>
    <source>
        <strain evidence="2 3">DSM 100723</strain>
    </source>
</reference>
<feature type="transmembrane region" description="Helical" evidence="1">
    <location>
        <begin position="353"/>
        <end position="371"/>
    </location>
</feature>
<keyword evidence="1" id="KW-0472">Membrane</keyword>
<proteinExistence type="predicted"/>
<evidence type="ECO:0000313" key="3">
    <source>
        <dbReference type="Proteomes" id="UP000523079"/>
    </source>
</evidence>